<dbReference type="Proteomes" id="UP000000245">
    <property type="component" value="Plasmid pACRY01"/>
</dbReference>
<dbReference type="KEGG" id="acr:Acry_3290"/>
<evidence type="ECO:0000313" key="3">
    <source>
        <dbReference type="Proteomes" id="UP000000245"/>
    </source>
</evidence>
<feature type="transmembrane region" description="Helical" evidence="1">
    <location>
        <begin position="37"/>
        <end position="55"/>
    </location>
</feature>
<proteinExistence type="predicted"/>
<gene>
    <name evidence="2" type="ordered locus">Acry_3290</name>
</gene>
<dbReference type="EMBL" id="CP000689">
    <property type="protein sequence ID" value="ABQ28903.1"/>
    <property type="molecule type" value="Genomic_DNA"/>
</dbReference>
<geneLocation type="plasmid" evidence="2 3">
    <name>pACRY01</name>
</geneLocation>
<keyword evidence="1" id="KW-0472">Membrane</keyword>
<dbReference type="AlphaFoldDB" id="A5FTH1"/>
<sequence>MIAGYPIDAIIAAFGAVPRIRNETVALAHISLNYTPILNILLLAVSSLLALRFLSTGAPDMLRMMVALSEGQDHHHDHI</sequence>
<protein>
    <submittedName>
        <fullName evidence="2">Uncharacterized protein</fullName>
    </submittedName>
</protein>
<evidence type="ECO:0000313" key="2">
    <source>
        <dbReference type="EMBL" id="ABQ28903.1"/>
    </source>
</evidence>
<evidence type="ECO:0000256" key="1">
    <source>
        <dbReference type="SAM" id="Phobius"/>
    </source>
</evidence>
<name>A5FTH1_ACICJ</name>
<dbReference type="HOGENOM" id="CLU_2598018_0_0_5"/>
<keyword evidence="1" id="KW-0812">Transmembrane</keyword>
<organism evidence="2 3">
    <name type="scientific">Acidiphilium cryptum (strain JF-5)</name>
    <dbReference type="NCBI Taxonomy" id="349163"/>
    <lineage>
        <taxon>Bacteria</taxon>
        <taxon>Pseudomonadati</taxon>
        <taxon>Pseudomonadota</taxon>
        <taxon>Alphaproteobacteria</taxon>
        <taxon>Acetobacterales</taxon>
        <taxon>Acidocellaceae</taxon>
        <taxon>Acidiphilium</taxon>
    </lineage>
</organism>
<keyword evidence="3" id="KW-1185">Reference proteome</keyword>
<keyword evidence="2" id="KW-0614">Plasmid</keyword>
<accession>A5FTH1</accession>
<keyword evidence="1" id="KW-1133">Transmembrane helix</keyword>
<reference evidence="2 3" key="1">
    <citation type="submission" date="2007-05" db="EMBL/GenBank/DDBJ databases">
        <title>Complete sequence of plasmid1 pACRY01 of Acidiphilium cryptum JF-5.</title>
        <authorList>
            <consortium name="US DOE Joint Genome Institute"/>
            <person name="Copeland A."/>
            <person name="Lucas S."/>
            <person name="Lapidus A."/>
            <person name="Barry K."/>
            <person name="Detter J.C."/>
            <person name="Glavina del Rio T."/>
            <person name="Hammon N."/>
            <person name="Israni S."/>
            <person name="Dalin E."/>
            <person name="Tice H."/>
            <person name="Pitluck S."/>
            <person name="Sims D."/>
            <person name="Brettin T."/>
            <person name="Bruce D."/>
            <person name="Han C."/>
            <person name="Schmutz J."/>
            <person name="Larimer F."/>
            <person name="Land M."/>
            <person name="Hauser L."/>
            <person name="Kyrpides N."/>
            <person name="Kim E."/>
            <person name="Magnuson T."/>
            <person name="Richardson P."/>
        </authorList>
    </citation>
    <scope>NUCLEOTIDE SEQUENCE [LARGE SCALE GENOMIC DNA]</scope>
    <source>
        <strain evidence="3">JF-5</strain>
        <plasmid evidence="3">Plasmid pACRY01</plasmid>
    </source>
</reference>